<feature type="signal peptide" evidence="2">
    <location>
        <begin position="1"/>
        <end position="28"/>
    </location>
</feature>
<evidence type="ECO:0000313" key="3">
    <source>
        <dbReference type="EMBL" id="KAH1033223.1"/>
    </source>
</evidence>
<sequence>MKRRVNVKWLLFFFVVVVICSSNSLVHSSSEAVPFISSSKVSDHHYVNPLMEEKQLNKNVFKRHGRMLKTLHNEEINVREVAGEENKKGKGTYGGGDLLRPRGRKSGANSLLLKSSPLMLRYLLLIGFHLATIFFF</sequence>
<evidence type="ECO:0000256" key="1">
    <source>
        <dbReference type="SAM" id="Phobius"/>
    </source>
</evidence>
<accession>A0A9D3UAZ2</accession>
<reference evidence="3 4" key="1">
    <citation type="journal article" date="2021" name="Plant Biotechnol. J.">
        <title>Multi-omics assisted identification of the key and species-specific regulatory components of drought-tolerant mechanisms in Gossypium stocksii.</title>
        <authorList>
            <person name="Yu D."/>
            <person name="Ke L."/>
            <person name="Zhang D."/>
            <person name="Wu Y."/>
            <person name="Sun Y."/>
            <person name="Mei J."/>
            <person name="Sun J."/>
            <person name="Sun Y."/>
        </authorList>
    </citation>
    <scope>NUCLEOTIDE SEQUENCE [LARGE SCALE GENOMIC DNA]</scope>
    <source>
        <strain evidence="4">cv. E1</strain>
        <tissue evidence="3">Leaf</tissue>
    </source>
</reference>
<name>A0A9D3UAZ2_9ROSI</name>
<dbReference type="AlphaFoldDB" id="A0A9D3UAZ2"/>
<feature type="transmembrane region" description="Helical" evidence="1">
    <location>
        <begin position="118"/>
        <end position="135"/>
    </location>
</feature>
<evidence type="ECO:0000256" key="2">
    <source>
        <dbReference type="SAM" id="SignalP"/>
    </source>
</evidence>
<keyword evidence="1" id="KW-0472">Membrane</keyword>
<keyword evidence="1" id="KW-0812">Transmembrane</keyword>
<protein>
    <recommendedName>
        <fullName evidence="5">Transmembrane protein</fullName>
    </recommendedName>
</protein>
<keyword evidence="2" id="KW-0732">Signal</keyword>
<keyword evidence="4" id="KW-1185">Reference proteome</keyword>
<dbReference type="OrthoDB" id="1631698at2759"/>
<organism evidence="3 4">
    <name type="scientific">Gossypium stocksii</name>
    <dbReference type="NCBI Taxonomy" id="47602"/>
    <lineage>
        <taxon>Eukaryota</taxon>
        <taxon>Viridiplantae</taxon>
        <taxon>Streptophyta</taxon>
        <taxon>Embryophyta</taxon>
        <taxon>Tracheophyta</taxon>
        <taxon>Spermatophyta</taxon>
        <taxon>Magnoliopsida</taxon>
        <taxon>eudicotyledons</taxon>
        <taxon>Gunneridae</taxon>
        <taxon>Pentapetalae</taxon>
        <taxon>rosids</taxon>
        <taxon>malvids</taxon>
        <taxon>Malvales</taxon>
        <taxon>Malvaceae</taxon>
        <taxon>Malvoideae</taxon>
        <taxon>Gossypium</taxon>
    </lineage>
</organism>
<feature type="chain" id="PRO_5038350903" description="Transmembrane protein" evidence="2">
    <location>
        <begin position="29"/>
        <end position="136"/>
    </location>
</feature>
<comment type="caution">
    <text evidence="3">The sequence shown here is derived from an EMBL/GenBank/DDBJ whole genome shotgun (WGS) entry which is preliminary data.</text>
</comment>
<evidence type="ECO:0008006" key="5">
    <source>
        <dbReference type="Google" id="ProtNLM"/>
    </source>
</evidence>
<dbReference type="Proteomes" id="UP000828251">
    <property type="component" value="Unassembled WGS sequence"/>
</dbReference>
<evidence type="ECO:0000313" key="4">
    <source>
        <dbReference type="Proteomes" id="UP000828251"/>
    </source>
</evidence>
<proteinExistence type="predicted"/>
<gene>
    <name evidence="3" type="ORF">J1N35_045397</name>
</gene>
<keyword evidence="1" id="KW-1133">Transmembrane helix</keyword>
<dbReference type="EMBL" id="JAIQCV010000013">
    <property type="protein sequence ID" value="KAH1033223.1"/>
    <property type="molecule type" value="Genomic_DNA"/>
</dbReference>